<gene>
    <name evidence="6" type="primary">glnB_2</name>
    <name evidence="6" type="ORF">MBFIL_04090</name>
</gene>
<dbReference type="Gene3D" id="3.30.70.120">
    <property type="match status" value="1"/>
</dbReference>
<dbReference type="PROSITE" id="PS00638">
    <property type="entry name" value="PII_GLNB_CTER"/>
    <property type="match status" value="1"/>
</dbReference>
<reference evidence="6 7" key="1">
    <citation type="submission" date="2016-04" db="EMBL/GenBank/DDBJ databases">
        <title>Genome sequence of Methanobrevibacter filiformis DSM 11501.</title>
        <authorList>
            <person name="Poehlein A."/>
            <person name="Seedorf H."/>
            <person name="Daniel R."/>
        </authorList>
    </citation>
    <scope>NUCLEOTIDE SEQUENCE [LARGE SCALE GENOMIC DNA]</scope>
    <source>
        <strain evidence="6 7">DSM 11501</strain>
    </source>
</reference>
<dbReference type="InterPro" id="IPR011322">
    <property type="entry name" value="N-reg_PII-like_a/b"/>
</dbReference>
<evidence type="ECO:0000256" key="3">
    <source>
        <dbReference type="ARBA" id="ARBA00023163"/>
    </source>
</evidence>
<dbReference type="STRING" id="55758.MBFIL_04090"/>
<dbReference type="PROSITE" id="PS51343">
    <property type="entry name" value="PII_GLNB_DOM"/>
    <property type="match status" value="1"/>
</dbReference>
<evidence type="ECO:0000313" key="7">
    <source>
        <dbReference type="Proteomes" id="UP000077066"/>
    </source>
</evidence>
<dbReference type="InterPro" id="IPR002187">
    <property type="entry name" value="N-reg_PII"/>
</dbReference>
<dbReference type="SUPFAM" id="SSF54913">
    <property type="entry name" value="GlnB-like"/>
    <property type="match status" value="1"/>
</dbReference>
<dbReference type="OrthoDB" id="10960at2157"/>
<dbReference type="PATRIC" id="fig|55758.3.peg.458"/>
<comment type="similarity">
    <text evidence="5">Belongs to the P(II) protein family.</text>
</comment>
<dbReference type="EMBL" id="LWMT01000054">
    <property type="protein sequence ID" value="KZX16991.1"/>
    <property type="molecule type" value="Genomic_DNA"/>
</dbReference>
<accession>A0A166ETC8</accession>
<keyword evidence="2" id="KW-0805">Transcription regulation</keyword>
<proteinExistence type="inferred from homology"/>
<dbReference type="Pfam" id="PF00543">
    <property type="entry name" value="P-II"/>
    <property type="match status" value="1"/>
</dbReference>
<dbReference type="PRINTS" id="PR00340">
    <property type="entry name" value="PIIGLNB"/>
</dbReference>
<evidence type="ECO:0000313" key="6">
    <source>
        <dbReference type="EMBL" id="KZX16991.1"/>
    </source>
</evidence>
<keyword evidence="7" id="KW-1185">Reference proteome</keyword>
<dbReference type="SMART" id="SM00938">
    <property type="entry name" value="P-II"/>
    <property type="match status" value="1"/>
</dbReference>
<organism evidence="6 7">
    <name type="scientific">Methanobrevibacter filiformis</name>
    <dbReference type="NCBI Taxonomy" id="55758"/>
    <lineage>
        <taxon>Archaea</taxon>
        <taxon>Methanobacteriati</taxon>
        <taxon>Methanobacteriota</taxon>
        <taxon>Methanomada group</taxon>
        <taxon>Methanobacteria</taxon>
        <taxon>Methanobacteriales</taxon>
        <taxon>Methanobacteriaceae</taxon>
        <taxon>Methanobrevibacter</taxon>
    </lineage>
</organism>
<keyword evidence="4" id="KW-0535">Nitrogen fixation</keyword>
<evidence type="ECO:0000256" key="4">
    <source>
        <dbReference type="ARBA" id="ARBA00023231"/>
    </source>
</evidence>
<name>A0A166ETC8_9EURY</name>
<dbReference type="GO" id="GO:0030234">
    <property type="term" value="F:enzyme regulator activity"/>
    <property type="evidence" value="ECO:0007669"/>
    <property type="project" value="InterPro"/>
</dbReference>
<evidence type="ECO:0000256" key="2">
    <source>
        <dbReference type="ARBA" id="ARBA00023015"/>
    </source>
</evidence>
<dbReference type="PANTHER" id="PTHR30115:SF11">
    <property type="entry name" value="NITROGEN REGULATORY PROTEIN P-II HOMOLOG"/>
    <property type="match status" value="1"/>
</dbReference>
<comment type="caution">
    <text evidence="6">The sequence shown here is derived from an EMBL/GenBank/DDBJ whole genome shotgun (WGS) entry which is preliminary data.</text>
</comment>
<comment type="function">
    <text evidence="1">Could be involved in the regulation of nitrogen fixation.</text>
</comment>
<sequence length="122" mass="13507">MKEIFAIIRPNKISKTKDVLDALGYPSMTAISVFGRGKQKAILNEVNLQQSDSNLREECGNMEYVPKRLVSIVAPDEEVQLIVEAIMKVNCTGSIGDGKIFICPINDSIRVRNKDQGIEAIL</sequence>
<protein>
    <submittedName>
        <fullName evidence="6">Nitrogen regulatory protein P-II</fullName>
    </submittedName>
</protein>
<dbReference type="RefSeq" id="WP_066971020.1">
    <property type="nucleotide sequence ID" value="NZ_LWMT01000054.1"/>
</dbReference>
<dbReference type="InterPro" id="IPR017918">
    <property type="entry name" value="N-reg_PII_CS"/>
</dbReference>
<dbReference type="Proteomes" id="UP000077066">
    <property type="component" value="Unassembled WGS sequence"/>
</dbReference>
<dbReference type="GO" id="GO:0006808">
    <property type="term" value="P:regulation of nitrogen utilization"/>
    <property type="evidence" value="ECO:0007669"/>
    <property type="project" value="InterPro"/>
</dbReference>
<evidence type="ECO:0000256" key="5">
    <source>
        <dbReference type="RuleBase" id="RU003936"/>
    </source>
</evidence>
<evidence type="ECO:0000256" key="1">
    <source>
        <dbReference type="ARBA" id="ARBA00002440"/>
    </source>
</evidence>
<dbReference type="InterPro" id="IPR015867">
    <property type="entry name" value="N-reg_PII/ATP_PRibTrfase_C"/>
</dbReference>
<dbReference type="GO" id="GO:0005829">
    <property type="term" value="C:cytosol"/>
    <property type="evidence" value="ECO:0007669"/>
    <property type="project" value="TreeGrafter"/>
</dbReference>
<dbReference type="AlphaFoldDB" id="A0A166ETC8"/>
<dbReference type="PANTHER" id="PTHR30115">
    <property type="entry name" value="NITROGEN REGULATORY PROTEIN P-II"/>
    <property type="match status" value="1"/>
</dbReference>
<keyword evidence="3" id="KW-0804">Transcription</keyword>
<dbReference type="GO" id="GO:0005524">
    <property type="term" value="F:ATP binding"/>
    <property type="evidence" value="ECO:0007669"/>
    <property type="project" value="TreeGrafter"/>
</dbReference>